<dbReference type="Gene3D" id="3.90.320.10">
    <property type="match status" value="1"/>
</dbReference>
<evidence type="ECO:0000256" key="3">
    <source>
        <dbReference type="ARBA" id="ARBA00023204"/>
    </source>
</evidence>
<keyword evidence="2" id="KW-0347">Helicase</keyword>
<protein>
    <recommendedName>
        <fullName evidence="4">PD-(D/E)XK endonuclease-like domain-containing protein</fullName>
    </recommendedName>
</protein>
<keyword evidence="2" id="KW-0067">ATP-binding</keyword>
<evidence type="ECO:0000256" key="2">
    <source>
        <dbReference type="ARBA" id="ARBA00022806"/>
    </source>
</evidence>
<keyword evidence="6" id="KW-1185">Reference proteome</keyword>
<comment type="caution">
    <text evidence="5">The sequence shown here is derived from an EMBL/GenBank/DDBJ whole genome shotgun (WGS) entry which is preliminary data.</text>
</comment>
<evidence type="ECO:0000313" key="6">
    <source>
        <dbReference type="Proteomes" id="UP001426770"/>
    </source>
</evidence>
<feature type="domain" description="PD-(D/E)XK endonuclease-like" evidence="4">
    <location>
        <begin position="7"/>
        <end position="252"/>
    </location>
</feature>
<gene>
    <name evidence="5" type="ORF">Lsed01_01738</name>
</gene>
<dbReference type="InterPro" id="IPR011335">
    <property type="entry name" value="Restrct_endonuc-II-like"/>
</dbReference>
<keyword evidence="3" id="KW-0234">DNA repair</keyword>
<name>A0ABP9WK12_9MICO</name>
<organism evidence="5 6">
    <name type="scientific">Demequina sediminis</name>
    <dbReference type="NCBI Taxonomy" id="1930058"/>
    <lineage>
        <taxon>Bacteria</taxon>
        <taxon>Bacillati</taxon>
        <taxon>Actinomycetota</taxon>
        <taxon>Actinomycetes</taxon>
        <taxon>Micrococcales</taxon>
        <taxon>Demequinaceae</taxon>
        <taxon>Demequina</taxon>
    </lineage>
</organism>
<dbReference type="Pfam" id="PF12705">
    <property type="entry name" value="PDDEXK_1"/>
    <property type="match status" value="1"/>
</dbReference>
<evidence type="ECO:0000313" key="5">
    <source>
        <dbReference type="EMBL" id="GAA5519298.1"/>
    </source>
</evidence>
<keyword evidence="2" id="KW-0378">Hydrolase</keyword>
<dbReference type="SUPFAM" id="SSF52980">
    <property type="entry name" value="Restriction endonuclease-like"/>
    <property type="match status" value="1"/>
</dbReference>
<dbReference type="InterPro" id="IPR038726">
    <property type="entry name" value="PDDEXK_AddAB-type"/>
</dbReference>
<dbReference type="Proteomes" id="UP001426770">
    <property type="component" value="Unassembled WGS sequence"/>
</dbReference>
<proteinExistence type="predicted"/>
<evidence type="ECO:0000256" key="1">
    <source>
        <dbReference type="ARBA" id="ARBA00022763"/>
    </source>
</evidence>
<sequence>MPRKPALSPSRAGDFQQCPLLFRYRTVDRLPEPPSPAATLGTLVHAVLERLYDLPAAQRTVDAAHARLEPQWRAMIDQDPRLADLHADPAAESAWLAEGRQRLATYFDLENPQRLEPAAREEMVEVQLEDGPLLRGIIDRIDIAPDGSIRIVDYKTGKTPDPRWGERKERFQMRFYALVVERIRERRPALLQLLFLRDGGRLEIRPTGDDIAKVEHEIRELWAEITAAASAGRFRPRTSKLCGWCSFQEQCPEFGGIEPPLDPDAVERALGVRPVAGAPS</sequence>
<dbReference type="RefSeq" id="WP_286216162.1">
    <property type="nucleotide sequence ID" value="NZ_AP027736.1"/>
</dbReference>
<evidence type="ECO:0000259" key="4">
    <source>
        <dbReference type="Pfam" id="PF12705"/>
    </source>
</evidence>
<dbReference type="EMBL" id="BAABRR010000008">
    <property type="protein sequence ID" value="GAA5519298.1"/>
    <property type="molecule type" value="Genomic_DNA"/>
</dbReference>
<dbReference type="InterPro" id="IPR011604">
    <property type="entry name" value="PDDEXK-like_dom_sf"/>
</dbReference>
<reference evidence="5 6" key="1">
    <citation type="submission" date="2024-02" db="EMBL/GenBank/DDBJ databases">
        <title>Lysinimicrobium sediminis NBRC 112286.</title>
        <authorList>
            <person name="Ichikawa N."/>
            <person name="Katano-Makiyama Y."/>
            <person name="Hidaka K."/>
        </authorList>
    </citation>
    <scope>NUCLEOTIDE SEQUENCE [LARGE SCALE GENOMIC DNA]</scope>
    <source>
        <strain evidence="5 6">NBRC 112286</strain>
    </source>
</reference>
<keyword evidence="1" id="KW-0227">DNA damage</keyword>
<keyword evidence="2" id="KW-0547">Nucleotide-binding</keyword>
<accession>A0ABP9WK12</accession>